<dbReference type="HAMAP" id="MF_00975">
    <property type="entry name" value="Exosome_Csl4"/>
    <property type="match status" value="1"/>
</dbReference>
<dbReference type="GO" id="GO:0008270">
    <property type="term" value="F:zinc ion binding"/>
    <property type="evidence" value="ECO:0007669"/>
    <property type="project" value="UniProtKB-UniRule"/>
</dbReference>
<keyword evidence="3" id="KW-0479">Metal-binding</keyword>
<protein>
    <recommendedName>
        <fullName evidence="3">Exosome complex component Csl4</fullName>
    </recommendedName>
</protein>
<feature type="binding site" evidence="3">
    <location>
        <position position="149"/>
    </location>
    <ligand>
        <name>Zn(2+)</name>
        <dbReference type="ChEBI" id="CHEBI:29105"/>
    </ligand>
</feature>
<dbReference type="KEGG" id="afg:AFULGI_00001910"/>
<keyword evidence="3" id="KW-0862">Zinc</keyword>
<feature type="binding site" evidence="3">
    <location>
        <position position="162"/>
    </location>
    <ligand>
        <name>Zn(2+)</name>
        <dbReference type="ChEBI" id="CHEBI:29105"/>
    </ligand>
</feature>
<dbReference type="Gene3D" id="2.40.50.100">
    <property type="match status" value="1"/>
</dbReference>
<gene>
    <name evidence="3" type="primary">csl4</name>
    <name evidence="5" type="ORF">AFULGI_00001910</name>
</gene>
<evidence type="ECO:0000313" key="5">
    <source>
        <dbReference type="EMBL" id="AIG97024.1"/>
    </source>
</evidence>
<dbReference type="SMART" id="SM00316">
    <property type="entry name" value="S1"/>
    <property type="match status" value="1"/>
</dbReference>
<dbReference type="PANTHER" id="PTHR12686">
    <property type="entry name" value="3'-5' EXORIBONUCLEASE CSL4-RELATED"/>
    <property type="match status" value="1"/>
</dbReference>
<dbReference type="NCBIfam" id="NF034126">
    <property type="entry name" value="PRK09521.1"/>
    <property type="match status" value="1"/>
</dbReference>
<dbReference type="Gene3D" id="2.20.70.10">
    <property type="match status" value="1"/>
</dbReference>
<keyword evidence="1 3" id="KW-0963">Cytoplasm</keyword>
<comment type="subunit">
    <text evidence="3">Component of the archaeal exosome complex. Forms a trimer of Rrp4 and/or Csl4 subunits. The trimer associates with an hexameric ring-like arrangement composed of 3 Rrp41-Rrp42 heterodimers. Interacts with DnaG.</text>
</comment>
<keyword evidence="2 3" id="KW-0271">Exosome</keyword>
<accession>A0A075WCY8</accession>
<proteinExistence type="inferred from homology"/>
<organism evidence="5 6">
    <name type="scientific">Archaeoglobus fulgidus DSM 8774</name>
    <dbReference type="NCBI Taxonomy" id="1344584"/>
    <lineage>
        <taxon>Archaea</taxon>
        <taxon>Methanobacteriati</taxon>
        <taxon>Methanobacteriota</taxon>
        <taxon>Archaeoglobi</taxon>
        <taxon>Archaeoglobales</taxon>
        <taxon>Archaeoglobaceae</taxon>
        <taxon>Archaeoglobus</taxon>
    </lineage>
</organism>
<feature type="binding site" evidence="3">
    <location>
        <position position="165"/>
    </location>
    <ligand>
        <name>Zn(2+)</name>
        <dbReference type="ChEBI" id="CHEBI:29105"/>
    </ligand>
</feature>
<dbReference type="Pfam" id="PF14382">
    <property type="entry name" value="ECR1_N"/>
    <property type="match status" value="1"/>
</dbReference>
<dbReference type="InterPro" id="IPR019495">
    <property type="entry name" value="EXOSC1_C"/>
</dbReference>
<dbReference type="PANTHER" id="PTHR12686:SF8">
    <property type="entry name" value="EXOSOME COMPLEX COMPONENT CSL4"/>
    <property type="match status" value="1"/>
</dbReference>
<dbReference type="Gene3D" id="2.40.50.140">
    <property type="entry name" value="Nucleic acid-binding proteins"/>
    <property type="match status" value="1"/>
</dbReference>
<dbReference type="Pfam" id="PF10447">
    <property type="entry name" value="EXOSC1"/>
    <property type="match status" value="1"/>
</dbReference>
<dbReference type="GO" id="GO:0006396">
    <property type="term" value="P:RNA processing"/>
    <property type="evidence" value="ECO:0007669"/>
    <property type="project" value="InterPro"/>
</dbReference>
<feature type="domain" description="S1 motif" evidence="4">
    <location>
        <begin position="59"/>
        <end position="135"/>
    </location>
</feature>
<dbReference type="GO" id="GO:0005737">
    <property type="term" value="C:cytoplasm"/>
    <property type="evidence" value="ECO:0007669"/>
    <property type="project" value="UniProtKB-SubCell"/>
</dbReference>
<dbReference type="EMBL" id="CP006577">
    <property type="protein sequence ID" value="AIG97024.1"/>
    <property type="molecule type" value="Genomic_DNA"/>
</dbReference>
<evidence type="ECO:0000256" key="2">
    <source>
        <dbReference type="ARBA" id="ARBA00022835"/>
    </source>
</evidence>
<dbReference type="InterPro" id="IPR025721">
    <property type="entry name" value="Exosome_cplx_N_dom"/>
</dbReference>
<dbReference type="InterPro" id="IPR030850">
    <property type="entry name" value="Exosome_Csl4_arc"/>
</dbReference>
<reference evidence="5 6" key="1">
    <citation type="submission" date="2013-07" db="EMBL/GenBank/DDBJ databases">
        <title>Genome of Archaeoglobus fulgidus.</title>
        <authorList>
            <person name="Fiebig A."/>
            <person name="Birkeland N.-K."/>
        </authorList>
    </citation>
    <scope>NUCLEOTIDE SEQUENCE [LARGE SCALE GENOMIC DNA]</scope>
    <source>
        <strain evidence="5 6">DSM 8774</strain>
    </source>
</reference>
<dbReference type="InterPro" id="IPR012340">
    <property type="entry name" value="NA-bd_OB-fold"/>
</dbReference>
<comment type="subcellular location">
    <subcellularLocation>
        <location evidence="3">Cytoplasm</location>
    </subcellularLocation>
</comment>
<dbReference type="Proteomes" id="UP000028501">
    <property type="component" value="Chromosome"/>
</dbReference>
<dbReference type="HOGENOM" id="CLU_067135_1_1_2"/>
<name>A0A075WCY8_ARCFL</name>
<evidence type="ECO:0000313" key="6">
    <source>
        <dbReference type="Proteomes" id="UP000028501"/>
    </source>
</evidence>
<evidence type="ECO:0000259" key="4">
    <source>
        <dbReference type="SMART" id="SM00316"/>
    </source>
</evidence>
<dbReference type="AlphaFoldDB" id="A0A075WCY8"/>
<sequence length="182" mass="19998">MRNMRFVMPGDRIGSAEEYVKGEGVYEEGGELFAAVAGKLIIKDRVAKVESISPIPEIVKGDVVLGRVVDLRNSIALIEVSSKKGENRGPSNRGIGILHVSNVDEGYVKEISEAVGYLDILKARVIGDNLRLSTKEEEMGVLRALCSNCKTEMVREGDILKCPECGRVEKRKISTDYGKGEW</sequence>
<dbReference type="GO" id="GO:0000178">
    <property type="term" value="C:exosome (RNase complex)"/>
    <property type="evidence" value="ECO:0007669"/>
    <property type="project" value="UniProtKB-KW"/>
</dbReference>
<dbReference type="SUPFAM" id="SSF110324">
    <property type="entry name" value="Ribosomal L27 protein-like"/>
    <property type="match status" value="1"/>
</dbReference>
<dbReference type="InterPro" id="IPR039771">
    <property type="entry name" value="Csl4"/>
</dbReference>
<evidence type="ECO:0000256" key="1">
    <source>
        <dbReference type="ARBA" id="ARBA00022490"/>
    </source>
</evidence>
<comment type="similarity">
    <text evidence="3">Belongs to the CSL4 family.</text>
</comment>
<comment type="function">
    <text evidence="3">Non-catalytic component of the exosome, which is a complex involved in RNA degradation. Increases the RNA binding and the efficiency of RNA degradation. Helpful for the interaction of the exosome with A-poor RNAs.</text>
</comment>
<dbReference type="GO" id="GO:0006401">
    <property type="term" value="P:RNA catabolic process"/>
    <property type="evidence" value="ECO:0007669"/>
    <property type="project" value="UniProtKB-UniRule"/>
</dbReference>
<feature type="binding site" evidence="3">
    <location>
        <position position="146"/>
    </location>
    <ligand>
        <name>Zn(2+)</name>
        <dbReference type="ChEBI" id="CHEBI:29105"/>
    </ligand>
</feature>
<dbReference type="SUPFAM" id="SSF50249">
    <property type="entry name" value="Nucleic acid-binding proteins"/>
    <property type="match status" value="1"/>
</dbReference>
<dbReference type="GO" id="GO:0003723">
    <property type="term" value="F:RNA binding"/>
    <property type="evidence" value="ECO:0007669"/>
    <property type="project" value="InterPro"/>
</dbReference>
<evidence type="ECO:0000256" key="3">
    <source>
        <dbReference type="HAMAP-Rule" id="MF_00975"/>
    </source>
</evidence>
<dbReference type="InterPro" id="IPR003029">
    <property type="entry name" value="S1_domain"/>
</dbReference>